<evidence type="ECO:0000313" key="4">
    <source>
        <dbReference type="Proteomes" id="UP000674179"/>
    </source>
</evidence>
<accession>A0A836KHS1</accession>
<proteinExistence type="predicted"/>
<feature type="compositionally biased region" description="Low complexity" evidence="1">
    <location>
        <begin position="189"/>
        <end position="202"/>
    </location>
</feature>
<protein>
    <recommendedName>
        <fullName evidence="5">Transmembrane protein 18</fullName>
    </recommendedName>
</protein>
<dbReference type="AlphaFoldDB" id="A0A836KHS1"/>
<feature type="transmembrane region" description="Helical" evidence="2">
    <location>
        <begin position="99"/>
        <end position="118"/>
    </location>
</feature>
<sequence>MSFLESLRAWVGKVEDELWAAHDEFMNATGARAFLDAAAMSSFNMDSLSEGFLQGIYNFYAAVNWSEPFFRYLLAFHVIVWVAGIAATWGAVSDERITGVCVVLVVLLLSGIPANSFAGRHAAWFFREPGVNYFTEDGIAMVVLYALPVLILLLCLQLRQICRLVSLMLQLKHAKLRLQRRREARGEGDSNANEESAAAEGGDVSGDSKKKQ</sequence>
<feature type="transmembrane region" description="Helical" evidence="2">
    <location>
        <begin position="138"/>
        <end position="158"/>
    </location>
</feature>
<reference evidence="3 4" key="1">
    <citation type="submission" date="2021-02" db="EMBL/GenBank/DDBJ databases">
        <title>Leishmania (Mundinia) enrietti genome sequencing and assembly.</title>
        <authorList>
            <person name="Almutairi H."/>
            <person name="Gatherer D."/>
        </authorList>
    </citation>
    <scope>NUCLEOTIDE SEQUENCE [LARGE SCALE GENOMIC DNA]</scope>
    <source>
        <strain evidence="3">CUR178</strain>
    </source>
</reference>
<keyword evidence="2" id="KW-0472">Membrane</keyword>
<evidence type="ECO:0000256" key="1">
    <source>
        <dbReference type="SAM" id="MobiDB-lite"/>
    </source>
</evidence>
<dbReference type="RefSeq" id="XP_067690370.1">
    <property type="nucleotide sequence ID" value="XM_067834267.1"/>
</dbReference>
<organism evidence="3 4">
    <name type="scientific">Leishmania enriettii</name>
    <dbReference type="NCBI Taxonomy" id="5663"/>
    <lineage>
        <taxon>Eukaryota</taxon>
        <taxon>Discoba</taxon>
        <taxon>Euglenozoa</taxon>
        <taxon>Kinetoplastea</taxon>
        <taxon>Metakinetoplastina</taxon>
        <taxon>Trypanosomatida</taxon>
        <taxon>Trypanosomatidae</taxon>
        <taxon>Leishmaniinae</taxon>
        <taxon>Leishmania</taxon>
    </lineage>
</organism>
<feature type="transmembrane region" description="Helical" evidence="2">
    <location>
        <begin position="69"/>
        <end position="92"/>
    </location>
</feature>
<evidence type="ECO:0008006" key="5">
    <source>
        <dbReference type="Google" id="ProtNLM"/>
    </source>
</evidence>
<gene>
    <name evidence="3" type="ORF">CUR178_02511</name>
</gene>
<dbReference type="OrthoDB" id="411535at2759"/>
<dbReference type="KEGG" id="lenr:94169777"/>
<name>A0A836KHS1_LEIEN</name>
<feature type="region of interest" description="Disordered" evidence="1">
    <location>
        <begin position="181"/>
        <end position="212"/>
    </location>
</feature>
<dbReference type="Proteomes" id="UP000674179">
    <property type="component" value="Chromosome 32"/>
</dbReference>
<keyword evidence="2" id="KW-1133">Transmembrane helix</keyword>
<evidence type="ECO:0000313" key="3">
    <source>
        <dbReference type="EMBL" id="KAG5471200.1"/>
    </source>
</evidence>
<keyword evidence="2" id="KW-0812">Transmembrane</keyword>
<comment type="caution">
    <text evidence="3">The sequence shown here is derived from an EMBL/GenBank/DDBJ whole genome shotgun (WGS) entry which is preliminary data.</text>
</comment>
<evidence type="ECO:0000256" key="2">
    <source>
        <dbReference type="SAM" id="Phobius"/>
    </source>
</evidence>
<dbReference type="Pfam" id="PF14770">
    <property type="entry name" value="TMEM18"/>
    <property type="match status" value="1"/>
</dbReference>
<dbReference type="GeneID" id="94169777"/>
<keyword evidence="4" id="KW-1185">Reference proteome</keyword>
<dbReference type="InterPro" id="IPR026721">
    <property type="entry name" value="TMEM18"/>
</dbReference>
<dbReference type="EMBL" id="JAFHKP010000032">
    <property type="protein sequence ID" value="KAG5471200.1"/>
    <property type="molecule type" value="Genomic_DNA"/>
</dbReference>